<feature type="chain" id="PRO_5036212239" description="Methyltransferase FkbM domain-containing protein" evidence="1">
    <location>
        <begin position="30"/>
        <end position="419"/>
    </location>
</feature>
<dbReference type="EMBL" id="HBIW01011060">
    <property type="protein sequence ID" value="CAE0694013.1"/>
    <property type="molecule type" value="Transcribed_RNA"/>
</dbReference>
<proteinExistence type="predicted"/>
<organism evidence="2">
    <name type="scientific">Pelagomonas calceolata</name>
    <dbReference type="NCBI Taxonomy" id="35677"/>
    <lineage>
        <taxon>Eukaryota</taxon>
        <taxon>Sar</taxon>
        <taxon>Stramenopiles</taxon>
        <taxon>Ochrophyta</taxon>
        <taxon>Pelagophyceae</taxon>
        <taxon>Pelagomonadales</taxon>
        <taxon>Pelagomonadaceae</taxon>
        <taxon>Pelagomonas</taxon>
    </lineage>
</organism>
<accession>A0A7S3ZU12</accession>
<evidence type="ECO:0000313" key="3">
    <source>
        <dbReference type="EMBL" id="CAH0367080.1"/>
    </source>
</evidence>
<name>A0A7S3ZU12_9STRA</name>
<dbReference type="EMBL" id="CAKKNE010000002">
    <property type="protein sequence ID" value="CAH0367080.1"/>
    <property type="molecule type" value="Genomic_DNA"/>
</dbReference>
<evidence type="ECO:0000256" key="1">
    <source>
        <dbReference type="SAM" id="SignalP"/>
    </source>
</evidence>
<dbReference type="SUPFAM" id="SSF53335">
    <property type="entry name" value="S-adenosyl-L-methionine-dependent methyltransferases"/>
    <property type="match status" value="1"/>
</dbReference>
<dbReference type="Proteomes" id="UP000789595">
    <property type="component" value="Unassembled WGS sequence"/>
</dbReference>
<reference evidence="2" key="1">
    <citation type="submission" date="2021-01" db="EMBL/GenBank/DDBJ databases">
        <authorList>
            <person name="Corre E."/>
            <person name="Pelletier E."/>
            <person name="Niang G."/>
            <person name="Scheremetjew M."/>
            <person name="Finn R."/>
            <person name="Kale V."/>
            <person name="Holt S."/>
            <person name="Cochrane G."/>
            <person name="Meng A."/>
            <person name="Brown T."/>
            <person name="Cohen L."/>
        </authorList>
    </citation>
    <scope>NUCLEOTIDE SEQUENCE</scope>
    <source>
        <strain evidence="2">CCMP1756</strain>
    </source>
</reference>
<evidence type="ECO:0008006" key="5">
    <source>
        <dbReference type="Google" id="ProtNLM"/>
    </source>
</evidence>
<keyword evidence="4" id="KW-1185">Reference proteome</keyword>
<dbReference type="Gene3D" id="3.40.50.150">
    <property type="entry name" value="Vaccinia Virus protein VP39"/>
    <property type="match status" value="1"/>
</dbReference>
<dbReference type="OrthoDB" id="431507at2759"/>
<sequence>MSVRCLCSRGRRSTVVLCVILAAAGSARASPEPTWAREIGVGGKRIIAWEPPQQARAASLLGQDSACEGGVGTCVVACTDFACSAAQVRCAALAWCVGFSRPSKDVACGRKCLNRDATLKRDHAFDVAGAPDWWVSASRNCLDARRRALAGPGGAEAVRVWVEQGCDVYGAAWPARSSTLVFDVGLAGGEDTRLFLSRGWRVLAVEANPAVARAATTTPALRRATEDSSLVVVRRAIVARATAEPAILRVPRRGNSEVASLDPGIAAKCRRLGGCAEIRVPTTTCLALIREHGLPTVLKVDIEGLDRACVESLAADPAARPHYVMIEDKSAMDLLTSLGYTRFKLQHGYSVAQARVAPRARGGAPWEVINAATGTLAWSTAEEINAALARGLRRQPHDLYAALTEPHADEAEFMRVVAE</sequence>
<dbReference type="InterPro" id="IPR029063">
    <property type="entry name" value="SAM-dependent_MTases_sf"/>
</dbReference>
<feature type="signal peptide" evidence="1">
    <location>
        <begin position="1"/>
        <end position="29"/>
    </location>
</feature>
<gene>
    <name evidence="2" type="ORF">PCAL00307_LOCUS9449</name>
    <name evidence="3" type="ORF">PECAL_2P00850</name>
</gene>
<reference evidence="3" key="2">
    <citation type="submission" date="2021-11" db="EMBL/GenBank/DDBJ databases">
        <authorList>
            <consortium name="Genoscope - CEA"/>
            <person name="William W."/>
        </authorList>
    </citation>
    <scope>NUCLEOTIDE SEQUENCE</scope>
</reference>
<dbReference type="AlphaFoldDB" id="A0A7S3ZU12"/>
<protein>
    <recommendedName>
        <fullName evidence="5">Methyltransferase FkbM domain-containing protein</fullName>
    </recommendedName>
</protein>
<keyword evidence="1" id="KW-0732">Signal</keyword>
<evidence type="ECO:0000313" key="2">
    <source>
        <dbReference type="EMBL" id="CAE0694013.1"/>
    </source>
</evidence>
<evidence type="ECO:0000313" key="4">
    <source>
        <dbReference type="Proteomes" id="UP000789595"/>
    </source>
</evidence>